<proteinExistence type="predicted"/>
<dbReference type="RefSeq" id="WP_318646893.1">
    <property type="nucleotide sequence ID" value="NZ_CP137852.1"/>
</dbReference>
<keyword evidence="2" id="KW-0472">Membrane</keyword>
<gene>
    <name evidence="3" type="ORF">R9Z33_12425</name>
</gene>
<dbReference type="Pfam" id="PF04120">
    <property type="entry name" value="Iron_permease"/>
    <property type="match status" value="1"/>
</dbReference>
<evidence type="ECO:0000256" key="2">
    <source>
        <dbReference type="SAM" id="Phobius"/>
    </source>
</evidence>
<name>A0ABZ0PC92_9PROT</name>
<dbReference type="InterPro" id="IPR007251">
    <property type="entry name" value="Iron_permease_Fet4"/>
</dbReference>
<protein>
    <submittedName>
        <fullName evidence="3">Low affinity iron permease family protein</fullName>
    </submittedName>
</protein>
<accession>A0ABZ0PC92</accession>
<dbReference type="PROSITE" id="PS51257">
    <property type="entry name" value="PROKAR_LIPOPROTEIN"/>
    <property type="match status" value="1"/>
</dbReference>
<evidence type="ECO:0000256" key="1">
    <source>
        <dbReference type="SAM" id="MobiDB-lite"/>
    </source>
</evidence>
<keyword evidence="4" id="KW-1185">Reference proteome</keyword>
<dbReference type="EMBL" id="CP137852">
    <property type="protein sequence ID" value="WPB82911.1"/>
    <property type="molecule type" value="Genomic_DNA"/>
</dbReference>
<keyword evidence="2" id="KW-0812">Transmembrane</keyword>
<dbReference type="Proteomes" id="UP001305521">
    <property type="component" value="Chromosome"/>
</dbReference>
<feature type="region of interest" description="Disordered" evidence="1">
    <location>
        <begin position="109"/>
        <end position="131"/>
    </location>
</feature>
<evidence type="ECO:0000313" key="4">
    <source>
        <dbReference type="Proteomes" id="UP001305521"/>
    </source>
</evidence>
<feature type="transmembrane region" description="Helical" evidence="2">
    <location>
        <begin position="50"/>
        <end position="66"/>
    </location>
</feature>
<sequence>MESQSRITRLAHRSAQYVSHPWAVLASFAAVTACMAAGLFLAFSDGWHDFISSTTALITFVMVFLIQNAQNRDTQAIQLKLDELIRVTAGARNDMIALERESEDTLDQVKSELSEACGEARPDATAASRSE</sequence>
<feature type="transmembrane region" description="Helical" evidence="2">
    <location>
        <begin position="21"/>
        <end position="44"/>
    </location>
</feature>
<feature type="compositionally biased region" description="Basic and acidic residues" evidence="1">
    <location>
        <begin position="109"/>
        <end position="122"/>
    </location>
</feature>
<organism evidence="3 4">
    <name type="scientific">Sediminicoccus rosea</name>
    <dbReference type="NCBI Taxonomy" id="1225128"/>
    <lineage>
        <taxon>Bacteria</taxon>
        <taxon>Pseudomonadati</taxon>
        <taxon>Pseudomonadota</taxon>
        <taxon>Alphaproteobacteria</taxon>
        <taxon>Acetobacterales</taxon>
        <taxon>Roseomonadaceae</taxon>
        <taxon>Sediminicoccus</taxon>
    </lineage>
</organism>
<evidence type="ECO:0000313" key="3">
    <source>
        <dbReference type="EMBL" id="WPB82911.1"/>
    </source>
</evidence>
<keyword evidence="2" id="KW-1133">Transmembrane helix</keyword>
<reference evidence="3 4" key="1">
    <citation type="submission" date="2023-11" db="EMBL/GenBank/DDBJ databases">
        <title>Arctic aerobic anoxygenic photoheterotroph Sediminicoccus rosea KRV36 adapts its photosynthesis to long days of polar summer.</title>
        <authorList>
            <person name="Tomasch J."/>
            <person name="Kopejtka K."/>
            <person name="Bily T."/>
            <person name="Gardiner A.T."/>
            <person name="Gardian Z."/>
            <person name="Shivaramu S."/>
            <person name="Koblizek M."/>
            <person name="Engelhardt F."/>
            <person name="Kaftan D."/>
        </authorList>
    </citation>
    <scope>NUCLEOTIDE SEQUENCE [LARGE SCALE GENOMIC DNA]</scope>
    <source>
        <strain evidence="3 4">R-30</strain>
    </source>
</reference>